<evidence type="ECO:0000313" key="4">
    <source>
        <dbReference type="Proteomes" id="UP001174934"/>
    </source>
</evidence>
<accession>A0AA39WZZ8</accession>
<feature type="compositionally biased region" description="Basic and acidic residues" evidence="1">
    <location>
        <begin position="145"/>
        <end position="166"/>
    </location>
</feature>
<sequence>MNGGVTKARTRRPRATPSKAVQAKLLDAAADKSVGAELTQSHREQSLVNGGLARDATPVPTAKRQLDATPESDPLPAKRARLTRTDAQQPGVEKEVAQTTLQQPEPRPPKRLYASFLKDFVDPVHPHPRPESLHTFVSGWLESAGSDREKRCRSDSHLYRSADDPVPRQLAKSAPEMGYTRGADGFAVPATPASTGSRSYRADTGPVAPSDVTGSGRSGRSLVEDPLYRDANLAENNIYMRSPYEEFPEQVAGLVDYVRRDRDSPGPSPDQVRQDSNLAALQWKGAGEPQVEQYFRANIFPYPDITDSLQRSDRLPMTKDTVPTTRSKLKVSNPVPDMLYGYSRDEAFTRAQQTQFNSMRNTMVANSQNLIYPFFAIEFKGDGPSGGGTMWEATNQCLGGSASCVNIAERLNYQLRRCKNDNIQTIDGVAFSIAMSGTEARLYVSWKHNEIEYYMANVDCFLLQKPDQYIAFRKHVRNIIDWGRDRRLNEIRDSLDNLLEESRKSASEAAKSRPPPSDGSVASGKKQKSSSSSRRNSNRSDNSQAQTPSSRNTAEYWEWHATQRRHFHQHTDGTITWAEDE</sequence>
<evidence type="ECO:0000256" key="1">
    <source>
        <dbReference type="SAM" id="MobiDB-lite"/>
    </source>
</evidence>
<dbReference type="AlphaFoldDB" id="A0AA39WZZ8"/>
<keyword evidence="4" id="KW-1185">Reference proteome</keyword>
<dbReference type="InterPro" id="IPR057684">
    <property type="entry name" value="DUF7924"/>
</dbReference>
<evidence type="ECO:0000259" key="2">
    <source>
        <dbReference type="Pfam" id="PF25545"/>
    </source>
</evidence>
<dbReference type="Pfam" id="PF25545">
    <property type="entry name" value="DUF7924"/>
    <property type="match status" value="1"/>
</dbReference>
<feature type="domain" description="DUF7924" evidence="2">
    <location>
        <begin position="324"/>
        <end position="494"/>
    </location>
</feature>
<feature type="region of interest" description="Disordered" evidence="1">
    <location>
        <begin position="502"/>
        <end position="557"/>
    </location>
</feature>
<dbReference type="PANTHER" id="PTHR42470">
    <property type="entry name" value="VAST DOMAIN-CONTAINING PROTEIN"/>
    <property type="match status" value="1"/>
</dbReference>
<feature type="compositionally biased region" description="Polar residues" evidence="1">
    <location>
        <begin position="544"/>
        <end position="553"/>
    </location>
</feature>
<comment type="caution">
    <text evidence="3">The sequence shown here is derived from an EMBL/GenBank/DDBJ whole genome shotgun (WGS) entry which is preliminary data.</text>
</comment>
<dbReference type="PANTHER" id="PTHR42470:SF1">
    <property type="entry name" value="VAST DOMAIN-CONTAINING PROTEIN"/>
    <property type="match status" value="1"/>
</dbReference>
<proteinExistence type="predicted"/>
<dbReference type="EMBL" id="JAULSR010000003">
    <property type="protein sequence ID" value="KAK0624759.1"/>
    <property type="molecule type" value="Genomic_DNA"/>
</dbReference>
<feature type="region of interest" description="Disordered" evidence="1">
    <location>
        <begin position="1"/>
        <end position="110"/>
    </location>
</feature>
<name>A0AA39WZZ8_9PEZI</name>
<evidence type="ECO:0000313" key="3">
    <source>
        <dbReference type="EMBL" id="KAK0624759.1"/>
    </source>
</evidence>
<protein>
    <recommendedName>
        <fullName evidence="2">DUF7924 domain-containing protein</fullName>
    </recommendedName>
</protein>
<gene>
    <name evidence="3" type="ORF">B0T17DRAFT_590603</name>
</gene>
<reference evidence="3" key="1">
    <citation type="submission" date="2023-06" db="EMBL/GenBank/DDBJ databases">
        <title>Genome-scale phylogeny and comparative genomics of the fungal order Sordariales.</title>
        <authorList>
            <consortium name="Lawrence Berkeley National Laboratory"/>
            <person name="Hensen N."/>
            <person name="Bonometti L."/>
            <person name="Westerberg I."/>
            <person name="Brannstrom I.O."/>
            <person name="Guillou S."/>
            <person name="Cros-Aarteil S."/>
            <person name="Calhoun S."/>
            <person name="Haridas S."/>
            <person name="Kuo A."/>
            <person name="Mondo S."/>
            <person name="Pangilinan J."/>
            <person name="Riley R."/>
            <person name="LaButti K."/>
            <person name="Andreopoulos B."/>
            <person name="Lipzen A."/>
            <person name="Chen C."/>
            <person name="Yanf M."/>
            <person name="Daum C."/>
            <person name="Ng V."/>
            <person name="Clum A."/>
            <person name="Steindorff A."/>
            <person name="Ohm R."/>
            <person name="Martin F."/>
            <person name="Silar P."/>
            <person name="Natvig D."/>
            <person name="Lalanne C."/>
            <person name="Gautier V."/>
            <person name="Ament-velasquez S.L."/>
            <person name="Kruys A."/>
            <person name="Hutchinson M.I."/>
            <person name="Powell A.J."/>
            <person name="Barry K."/>
            <person name="Miller A.N."/>
            <person name="Grigoriev I.V."/>
            <person name="Debuchy R."/>
            <person name="Gladieux P."/>
            <person name="Thoren M.H."/>
            <person name="Johannesson H."/>
        </authorList>
    </citation>
    <scope>NUCLEOTIDE SEQUENCE</scope>
    <source>
        <strain evidence="3">SMH3391-2</strain>
    </source>
</reference>
<feature type="region of interest" description="Disordered" evidence="1">
    <location>
        <begin position="144"/>
        <end position="222"/>
    </location>
</feature>
<dbReference type="Proteomes" id="UP001174934">
    <property type="component" value="Unassembled WGS sequence"/>
</dbReference>
<feature type="compositionally biased region" description="Low complexity" evidence="1">
    <location>
        <begin position="529"/>
        <end position="543"/>
    </location>
</feature>
<organism evidence="3 4">
    <name type="scientific">Bombardia bombarda</name>
    <dbReference type="NCBI Taxonomy" id="252184"/>
    <lineage>
        <taxon>Eukaryota</taxon>
        <taxon>Fungi</taxon>
        <taxon>Dikarya</taxon>
        <taxon>Ascomycota</taxon>
        <taxon>Pezizomycotina</taxon>
        <taxon>Sordariomycetes</taxon>
        <taxon>Sordariomycetidae</taxon>
        <taxon>Sordariales</taxon>
        <taxon>Lasiosphaeriaceae</taxon>
        <taxon>Bombardia</taxon>
    </lineage>
</organism>